<dbReference type="InterPro" id="IPR003107">
    <property type="entry name" value="HAT"/>
</dbReference>
<keyword evidence="9" id="KW-0539">Nucleus</keyword>
<evidence type="ECO:0000256" key="11">
    <source>
        <dbReference type="SAM" id="MobiDB-lite"/>
    </source>
</evidence>
<accession>A0A9P6Q7J8</accession>
<dbReference type="GO" id="GO:0055029">
    <property type="term" value="C:nuclear DNA-directed RNA polymerase complex"/>
    <property type="evidence" value="ECO:0007669"/>
    <property type="project" value="UniProtKB-ARBA"/>
</dbReference>
<dbReference type="GO" id="GO:0046983">
    <property type="term" value="F:protein dimerization activity"/>
    <property type="evidence" value="ECO:0007669"/>
    <property type="project" value="InterPro"/>
</dbReference>
<dbReference type="InterPro" id="IPR036603">
    <property type="entry name" value="RBP11-like"/>
</dbReference>
<dbReference type="AlphaFoldDB" id="A0A9P6Q7J8"/>
<feature type="region of interest" description="Disordered" evidence="11">
    <location>
        <begin position="815"/>
        <end position="851"/>
    </location>
</feature>
<evidence type="ECO:0000256" key="9">
    <source>
        <dbReference type="ARBA" id="ARBA00023242"/>
    </source>
</evidence>
<comment type="caution">
    <text evidence="14">The sequence shown here is derived from an EMBL/GenBank/DDBJ whole genome shotgun (WGS) entry which is preliminary data.</text>
</comment>
<dbReference type="Pfam" id="PF13656">
    <property type="entry name" value="RNA_pol_L_2"/>
    <property type="match status" value="1"/>
</dbReference>
<dbReference type="GO" id="GO:0071007">
    <property type="term" value="C:U2-type catalytic step 2 spliceosome"/>
    <property type="evidence" value="ECO:0007669"/>
    <property type="project" value="TreeGrafter"/>
</dbReference>
<evidence type="ECO:0000313" key="14">
    <source>
        <dbReference type="EMBL" id="KAG0260206.1"/>
    </source>
</evidence>
<name>A0A9P6Q7J8_9FUNG</name>
<keyword evidence="5" id="KW-0747">Spliceosome</keyword>
<dbReference type="EMBL" id="JAAAJA010000162">
    <property type="protein sequence ID" value="KAG0260206.1"/>
    <property type="molecule type" value="Genomic_DNA"/>
</dbReference>
<protein>
    <submittedName>
        <fullName evidence="14">Crooked neck-like protein 1</fullName>
    </submittedName>
</protein>
<dbReference type="InterPro" id="IPR008193">
    <property type="entry name" value="RNA_pol_Rpb11_13-16kDa_CS"/>
</dbReference>
<keyword evidence="8" id="KW-0508">mRNA splicing</keyword>
<dbReference type="PROSITE" id="PS01154">
    <property type="entry name" value="RNA_POL_L_13KD"/>
    <property type="match status" value="1"/>
</dbReference>
<evidence type="ECO:0000259" key="13">
    <source>
        <dbReference type="Pfam" id="PF23233"/>
    </source>
</evidence>
<keyword evidence="15" id="KW-1185">Reference proteome</keyword>
<dbReference type="FunFam" id="1.25.40.10:FF:000306">
    <property type="entry name" value="Cell cycle control protein cwf4"/>
    <property type="match status" value="1"/>
</dbReference>
<dbReference type="InterPro" id="IPR033898">
    <property type="entry name" value="RNAP_AC19"/>
</dbReference>
<dbReference type="Gene3D" id="1.25.40.10">
    <property type="entry name" value="Tetratricopeptide repeat domain"/>
    <property type="match status" value="4"/>
</dbReference>
<feature type="domain" description="Pre-mRNA-splicing factor Syf1-like N-terminal HAT-repeats" evidence="13">
    <location>
        <begin position="199"/>
        <end position="344"/>
    </location>
</feature>
<evidence type="ECO:0000256" key="5">
    <source>
        <dbReference type="ARBA" id="ARBA00022728"/>
    </source>
</evidence>
<proteinExistence type="inferred from homology"/>
<dbReference type="Gene3D" id="3.30.1360.10">
    <property type="entry name" value="RNA polymerase, RBP11-like subunit"/>
    <property type="match status" value="1"/>
</dbReference>
<dbReference type="GO" id="GO:0000974">
    <property type="term" value="C:Prp19 complex"/>
    <property type="evidence" value="ECO:0007669"/>
    <property type="project" value="TreeGrafter"/>
</dbReference>
<comment type="similarity">
    <text evidence="2">Belongs to the crooked-neck family.</text>
</comment>
<dbReference type="InterPro" id="IPR009025">
    <property type="entry name" value="RBP11-like_dimer"/>
</dbReference>
<keyword evidence="7" id="KW-0804">Transcription</keyword>
<evidence type="ECO:0000256" key="2">
    <source>
        <dbReference type="ARBA" id="ARBA00008644"/>
    </source>
</evidence>
<dbReference type="GO" id="GO:0006351">
    <property type="term" value="P:DNA-templated transcription"/>
    <property type="evidence" value="ECO:0007669"/>
    <property type="project" value="InterPro"/>
</dbReference>
<dbReference type="FunFam" id="1.25.40.10:FF:000269">
    <property type="entry name" value="Crooked neck pre-mRNA-splicing factor 1"/>
    <property type="match status" value="1"/>
</dbReference>
<feature type="compositionally biased region" description="Low complexity" evidence="11">
    <location>
        <begin position="815"/>
        <end position="842"/>
    </location>
</feature>
<reference evidence="14" key="1">
    <citation type="journal article" date="2020" name="Fungal Divers.">
        <title>Resolving the Mortierellaceae phylogeny through synthesis of multi-gene phylogenetics and phylogenomics.</title>
        <authorList>
            <person name="Vandepol N."/>
            <person name="Liber J."/>
            <person name="Desiro A."/>
            <person name="Na H."/>
            <person name="Kennedy M."/>
            <person name="Barry K."/>
            <person name="Grigoriev I.V."/>
            <person name="Miller A.N."/>
            <person name="O'Donnell K."/>
            <person name="Stajich J.E."/>
            <person name="Bonito G."/>
        </authorList>
    </citation>
    <scope>NUCLEOTIDE SEQUENCE</scope>
    <source>
        <strain evidence="14">KOD948</strain>
    </source>
</reference>
<dbReference type="SUPFAM" id="SSF48452">
    <property type="entry name" value="TPR-like"/>
    <property type="match status" value="1"/>
</dbReference>
<keyword evidence="6" id="KW-0677">Repeat</keyword>
<evidence type="ECO:0000313" key="15">
    <source>
        <dbReference type="Proteomes" id="UP000726737"/>
    </source>
</evidence>
<dbReference type="HAMAP" id="MF_00261">
    <property type="entry name" value="RNApol_arch_Rpo11"/>
    <property type="match status" value="1"/>
</dbReference>
<keyword evidence="4" id="KW-0507">mRNA processing</keyword>
<comment type="subcellular location">
    <subcellularLocation>
        <location evidence="1">Nucleus</location>
    </subcellularLocation>
</comment>
<comment type="function">
    <text evidence="10">Involved in pre-mRNA splicing and cell cycle progression. Required for the spliceosome assembly and initiation of the DNA replication.</text>
</comment>
<evidence type="ECO:0000256" key="1">
    <source>
        <dbReference type="ARBA" id="ARBA00004123"/>
    </source>
</evidence>
<dbReference type="GO" id="GO:0003899">
    <property type="term" value="F:DNA-directed RNA polymerase activity"/>
    <property type="evidence" value="ECO:0007669"/>
    <property type="project" value="InterPro"/>
</dbReference>
<evidence type="ECO:0000256" key="3">
    <source>
        <dbReference type="ARBA" id="ARBA00022478"/>
    </source>
</evidence>
<dbReference type="InterPro" id="IPR022905">
    <property type="entry name" value="Rpo11-like"/>
</dbReference>
<evidence type="ECO:0000256" key="8">
    <source>
        <dbReference type="ARBA" id="ARBA00023187"/>
    </source>
</evidence>
<feature type="domain" description="DNA-directed RNA polymerase RBP11-like dimerisation" evidence="12">
    <location>
        <begin position="34"/>
        <end position="107"/>
    </location>
</feature>
<dbReference type="SMART" id="SM00386">
    <property type="entry name" value="HAT"/>
    <property type="match status" value="14"/>
</dbReference>
<evidence type="ECO:0000259" key="12">
    <source>
        <dbReference type="Pfam" id="PF13656"/>
    </source>
</evidence>
<dbReference type="InterPro" id="IPR045075">
    <property type="entry name" value="Syf1-like"/>
</dbReference>
<evidence type="ECO:0000256" key="10">
    <source>
        <dbReference type="ARBA" id="ARBA00037040"/>
    </source>
</evidence>
<dbReference type="GO" id="GO:0000245">
    <property type="term" value="P:spliceosomal complex assembly"/>
    <property type="evidence" value="ECO:0007669"/>
    <property type="project" value="TreeGrafter"/>
</dbReference>
<dbReference type="GO" id="GO:0003677">
    <property type="term" value="F:DNA binding"/>
    <property type="evidence" value="ECO:0007669"/>
    <property type="project" value="InterPro"/>
</dbReference>
<evidence type="ECO:0000256" key="4">
    <source>
        <dbReference type="ARBA" id="ARBA00022664"/>
    </source>
</evidence>
<dbReference type="InterPro" id="IPR055433">
    <property type="entry name" value="HAT_Syf1-like_N"/>
</dbReference>
<evidence type="ECO:0000256" key="7">
    <source>
        <dbReference type="ARBA" id="ARBA00023163"/>
    </source>
</evidence>
<dbReference type="GO" id="GO:0071014">
    <property type="term" value="C:post-mRNA release spliceosomal complex"/>
    <property type="evidence" value="ECO:0007669"/>
    <property type="project" value="TreeGrafter"/>
</dbReference>
<evidence type="ECO:0000256" key="6">
    <source>
        <dbReference type="ARBA" id="ARBA00022737"/>
    </source>
</evidence>
<gene>
    <name evidence="14" type="primary">CRNKL1</name>
    <name evidence="14" type="ORF">BG011_002083</name>
</gene>
<dbReference type="FunFam" id="1.25.40.10:FF:000048">
    <property type="entry name" value="Cell cycle control protein"/>
    <property type="match status" value="1"/>
</dbReference>
<dbReference type="GO" id="GO:0071011">
    <property type="term" value="C:precatalytic spliceosome"/>
    <property type="evidence" value="ECO:0007669"/>
    <property type="project" value="TreeGrafter"/>
</dbReference>
<sequence length="851" mass="99606">MSTGNATRMEEDTVEVDTGKVTIISGATNNEPQCATFCLQDEDHTLGNALRWTLMKNSNVDFASYSIPHPSETRTNVRIQTTDNTTAVEAIFKGLDDLTDICSHVIQTFQAELAKGEFEYDEEGAFYHGKKIDATSKGKAQTAIALFNIKNKNAAPVQISAEQILREAKERQEVAITVPKQKIHDHEELMEYRGRKRKEFEDRIQRSRLHIGEWLKYATWEESQDELQRARSVYERALQVDSKNSTLYLKYVEMEMKHKNIALARNLFDRIVTILPRRDQFWLKYTYMEEVLEEVARARQIFERWMQWEPEEEAWMAYVKFEKRYKELDRARVIYERFVHVHPDPKNWVKWAEFEEREGKTEKARDIFTRAIEVMGEELMEQRLFIAFAKFETRQKEIDRARVIYKYALDRIPRSKSQALYNQYVQFEKQYGDKEGIEDVVVGKRRLQYEADLATNLKNYDTWFDYGKLEESTGDVDRVREVYERAIAQVPPAPEKRLWRRYIYLWIKYALFEELETKDYERARQVYKSCIQLIPHKKFTFAKIWLLYAKFEIRQLDLSTARKSLGMALGMCPKDRLFKGYIELELELRAIDRARILYAKYLEWSPSNCAAWIKFAELENELQDTERARAVFDLAIAQPELDMPEILWKAYIDFEVGEEEWANARSLYRKLLERTAHVKVWISWAHFEASVPQEGRETVARDVFKKGCQTMKEQGLKEERVILLEAWKEFEQAQGTAETLKQVQDLMPKMVKKRRQVESTDGTVAGSSQWEEYYDYIFPDDQTEKPNFKLLSKAHEWKAKMEKEKAAKAAVAAAQAAEAAAQAAAQAAETAAPTDAAVSSEVASEEGDEEE</sequence>
<feature type="domain" description="Pre-mRNA-splicing factor Syf1-like N-terminal HAT-repeats" evidence="13">
    <location>
        <begin position="447"/>
        <end position="606"/>
    </location>
</feature>
<dbReference type="CDD" id="cd07029">
    <property type="entry name" value="RNAP_I_III_AC19"/>
    <property type="match status" value="1"/>
</dbReference>
<dbReference type="OrthoDB" id="541719at2759"/>
<dbReference type="Proteomes" id="UP000726737">
    <property type="component" value="Unassembled WGS sequence"/>
</dbReference>
<dbReference type="PANTHER" id="PTHR11246">
    <property type="entry name" value="PRE-MRNA SPLICING FACTOR"/>
    <property type="match status" value="1"/>
</dbReference>
<dbReference type="SUPFAM" id="SSF55257">
    <property type="entry name" value="RBP11-like subunits of RNA polymerase"/>
    <property type="match status" value="1"/>
</dbReference>
<organism evidence="14 15">
    <name type="scientific">Mortierella polycephala</name>
    <dbReference type="NCBI Taxonomy" id="41804"/>
    <lineage>
        <taxon>Eukaryota</taxon>
        <taxon>Fungi</taxon>
        <taxon>Fungi incertae sedis</taxon>
        <taxon>Mucoromycota</taxon>
        <taxon>Mortierellomycotina</taxon>
        <taxon>Mortierellomycetes</taxon>
        <taxon>Mortierellales</taxon>
        <taxon>Mortierellaceae</taxon>
        <taxon>Mortierella</taxon>
    </lineage>
</organism>
<dbReference type="Pfam" id="PF23233">
    <property type="entry name" value="HAT_Syf1_CNRKL1_N"/>
    <property type="match status" value="2"/>
</dbReference>
<dbReference type="PANTHER" id="PTHR11246:SF3">
    <property type="entry name" value="CROOKED NECK-LIKE PROTEIN 1"/>
    <property type="match status" value="1"/>
</dbReference>
<dbReference type="InterPro" id="IPR011990">
    <property type="entry name" value="TPR-like_helical_dom_sf"/>
</dbReference>
<keyword evidence="3" id="KW-0240">DNA-directed RNA polymerase</keyword>